<dbReference type="SMART" id="SM00279">
    <property type="entry name" value="HhH2"/>
    <property type="match status" value="1"/>
</dbReference>
<dbReference type="GO" id="GO:0017108">
    <property type="term" value="F:5'-flap endonuclease activity"/>
    <property type="evidence" value="ECO:0007669"/>
    <property type="project" value="InterPro"/>
</dbReference>
<dbReference type="InterPro" id="IPR020045">
    <property type="entry name" value="DNA_polI_H3TH"/>
</dbReference>
<dbReference type="Pfam" id="PF01367">
    <property type="entry name" value="5_3_exonuc"/>
    <property type="match status" value="1"/>
</dbReference>
<evidence type="ECO:0000256" key="2">
    <source>
        <dbReference type="ARBA" id="ARBA00022801"/>
    </source>
</evidence>
<keyword evidence="3" id="KW-0238">DNA-binding</keyword>
<gene>
    <name evidence="7" type="ORF">MOS_550</name>
</gene>
<protein>
    <recommendedName>
        <fullName evidence="5">5'-3' exonuclease</fullName>
    </recommendedName>
</protein>
<keyword evidence="2" id="KW-0378">Hydrolase</keyword>
<dbReference type="SUPFAM" id="SSF88723">
    <property type="entry name" value="PIN domain-like"/>
    <property type="match status" value="1"/>
</dbReference>
<proteinExistence type="predicted"/>
<dbReference type="Pfam" id="PF02739">
    <property type="entry name" value="5_3_exonuc_N"/>
    <property type="match status" value="1"/>
</dbReference>
<evidence type="ECO:0000313" key="7">
    <source>
        <dbReference type="EMBL" id="AFX74462.1"/>
    </source>
</evidence>
<name>A0AAI8AN18_MESHY</name>
<evidence type="ECO:0000256" key="3">
    <source>
        <dbReference type="ARBA" id="ARBA00023125"/>
    </source>
</evidence>
<organism evidence="7 8">
    <name type="scientific">Mesomycoplasma hyorhinis SK76</name>
    <dbReference type="NCBI Taxonomy" id="1118964"/>
    <lineage>
        <taxon>Bacteria</taxon>
        <taxon>Bacillati</taxon>
        <taxon>Mycoplasmatota</taxon>
        <taxon>Mycoplasmoidales</taxon>
        <taxon>Metamycoplasmataceae</taxon>
        <taxon>Mesomycoplasma</taxon>
    </lineage>
</organism>
<dbReference type="GO" id="GO:0033567">
    <property type="term" value="P:DNA replication, Okazaki fragment processing"/>
    <property type="evidence" value="ECO:0007669"/>
    <property type="project" value="InterPro"/>
</dbReference>
<dbReference type="SUPFAM" id="SSF47807">
    <property type="entry name" value="5' to 3' exonuclease, C-terminal subdomain"/>
    <property type="match status" value="1"/>
</dbReference>
<accession>A0AAI8AN18</accession>
<dbReference type="InterPro" id="IPR038969">
    <property type="entry name" value="FEN"/>
</dbReference>
<sequence>MTNRVLLVDGNLLLFKSFYASFNFKGSNMHNSAGQETNAIHTFFLSLFKVIKELKPTHIYIAFDKSSQTERHNLFAEYKQGRKQAPDSLFSQLNLVKELLSLANLKWSDDFEFEADDLIASMNYTFLKQDQNSKIFVFSSDQDLLQLVSNQTYIVDKNKDNSFLIKTADNFFELHNLLPKQIPDFKALSGDSSDNIKGVPGIGPKTAKSLISQFDNIENILANLDQLPSKMKQKLIENKENIILFKKLTTLKTNAKFDFNIADIALKISLNSQLLDLLKHLELNKVIEQFHVIAQL</sequence>
<dbReference type="Gene3D" id="3.40.50.1010">
    <property type="entry name" value="5'-nuclease"/>
    <property type="match status" value="1"/>
</dbReference>
<dbReference type="NCBIfam" id="NF011546">
    <property type="entry name" value="PRK14976.1-3"/>
    <property type="match status" value="1"/>
</dbReference>
<dbReference type="AlphaFoldDB" id="A0AAI8AN18"/>
<evidence type="ECO:0000313" key="8">
    <source>
        <dbReference type="Proteomes" id="UP000009399"/>
    </source>
</evidence>
<dbReference type="FunFam" id="1.10.150.20:FF:000003">
    <property type="entry name" value="DNA polymerase I"/>
    <property type="match status" value="1"/>
</dbReference>
<feature type="domain" description="5'-3' exonuclease" evidence="6">
    <location>
        <begin position="3"/>
        <end position="267"/>
    </location>
</feature>
<dbReference type="GeneID" id="93248649"/>
<keyword evidence="1" id="KW-0540">Nuclease</keyword>
<evidence type="ECO:0000259" key="6">
    <source>
        <dbReference type="SMART" id="SM00475"/>
    </source>
</evidence>
<dbReference type="Proteomes" id="UP000009399">
    <property type="component" value="Chromosome"/>
</dbReference>
<dbReference type="SMART" id="SM00475">
    <property type="entry name" value="53EXOc"/>
    <property type="match status" value="1"/>
</dbReference>
<dbReference type="InterPro" id="IPR008918">
    <property type="entry name" value="HhH2"/>
</dbReference>
<dbReference type="InterPro" id="IPR020046">
    <property type="entry name" value="5-3_exonucl_a-hlix_arch_N"/>
</dbReference>
<dbReference type="CDD" id="cd09859">
    <property type="entry name" value="PIN_53EXO"/>
    <property type="match status" value="1"/>
</dbReference>
<dbReference type="CDD" id="cd09898">
    <property type="entry name" value="H3TH_53EXO"/>
    <property type="match status" value="1"/>
</dbReference>
<evidence type="ECO:0000256" key="5">
    <source>
        <dbReference type="ARBA" id="ARBA00050026"/>
    </source>
</evidence>
<dbReference type="GO" id="GO:0003677">
    <property type="term" value="F:DNA binding"/>
    <property type="evidence" value="ECO:0007669"/>
    <property type="project" value="UniProtKB-KW"/>
</dbReference>
<dbReference type="GO" id="GO:0008409">
    <property type="term" value="F:5'-3' exonuclease activity"/>
    <property type="evidence" value="ECO:0007669"/>
    <property type="project" value="InterPro"/>
</dbReference>
<dbReference type="InterPro" id="IPR036279">
    <property type="entry name" value="5-3_exonuclease_C_sf"/>
</dbReference>
<dbReference type="InterPro" id="IPR029060">
    <property type="entry name" value="PIN-like_dom_sf"/>
</dbReference>
<dbReference type="EMBL" id="CP003914">
    <property type="protein sequence ID" value="AFX74462.1"/>
    <property type="molecule type" value="Genomic_DNA"/>
</dbReference>
<reference evidence="7 8" key="1">
    <citation type="journal article" date="2013" name="Genome Announc.">
        <title>Complete Genome Sequence of Mycoplasma hyorhinis Strain SK76.</title>
        <authorList>
            <person name="Goodison S."/>
            <person name="Urquidi V."/>
            <person name="Kumar D."/>
            <person name="Reyes L."/>
            <person name="Rosser C.J."/>
        </authorList>
    </citation>
    <scope>NUCLEOTIDE SEQUENCE [LARGE SCALE GENOMIC DNA]</scope>
    <source>
        <strain evidence="7 8">SK76</strain>
    </source>
</reference>
<dbReference type="InterPro" id="IPR002421">
    <property type="entry name" value="5-3_exonuclease"/>
</dbReference>
<dbReference type="RefSeq" id="WP_013302305.1">
    <property type="nucleotide sequence ID" value="NC_019552.1"/>
</dbReference>
<comment type="function">
    <text evidence="4">5'-3' exonuclease acting preferentially on double-stranded DNA.</text>
</comment>
<dbReference type="PANTHER" id="PTHR42646:SF2">
    <property type="entry name" value="5'-3' EXONUCLEASE FAMILY PROTEIN"/>
    <property type="match status" value="1"/>
</dbReference>
<evidence type="ECO:0000256" key="1">
    <source>
        <dbReference type="ARBA" id="ARBA00022722"/>
    </source>
</evidence>
<evidence type="ECO:0000256" key="4">
    <source>
        <dbReference type="ARBA" id="ARBA00049957"/>
    </source>
</evidence>
<dbReference type="PANTHER" id="PTHR42646">
    <property type="entry name" value="FLAP ENDONUCLEASE XNI"/>
    <property type="match status" value="1"/>
</dbReference>
<dbReference type="KEGG" id="mhs:MOS_550"/>
<dbReference type="Gene3D" id="1.10.150.20">
    <property type="entry name" value="5' to 3' exonuclease, C-terminal subdomain"/>
    <property type="match status" value="1"/>
</dbReference>